<accession>W7CPP2</accession>
<feature type="region of interest" description="Disordered" evidence="1">
    <location>
        <begin position="39"/>
        <end position="143"/>
    </location>
</feature>
<sequence>MIFKYPFLSTLLIAIIIIPLACLITYAYVHENAENKNDVVKDTSSDSSVVIEKNTSAASKETVTAAQKAKEEAKAEKASKEKAEKAKAESDKKAKENERLASESRAKAEKAAESAKARESETAQTSTSEESSESEEKTPASTYTVQAGDTLYHIALISYGSGNAENQALIRNANGLSGNTVSVGATLTIPAN</sequence>
<dbReference type="STRING" id="1265861.BCAMP_03035"/>
<name>W7CPP2_9LIST</name>
<dbReference type="SMART" id="SM00257">
    <property type="entry name" value="LysM"/>
    <property type="match status" value="1"/>
</dbReference>
<protein>
    <recommendedName>
        <fullName evidence="3">LysM domain-containing protein</fullName>
    </recommendedName>
</protein>
<evidence type="ECO:0000313" key="4">
    <source>
        <dbReference type="EMBL" id="EUJ41619.1"/>
    </source>
</evidence>
<evidence type="ECO:0000313" key="5">
    <source>
        <dbReference type="Proteomes" id="UP000019243"/>
    </source>
</evidence>
<evidence type="ECO:0000256" key="1">
    <source>
        <dbReference type="SAM" id="MobiDB-lite"/>
    </source>
</evidence>
<dbReference type="EMBL" id="AODH01000010">
    <property type="protein sequence ID" value="EUJ41619.1"/>
    <property type="molecule type" value="Genomic_DNA"/>
</dbReference>
<dbReference type="AlphaFoldDB" id="W7CPP2"/>
<evidence type="ECO:0000259" key="3">
    <source>
        <dbReference type="PROSITE" id="PS51782"/>
    </source>
</evidence>
<comment type="caution">
    <text evidence="4">The sequence shown here is derived from an EMBL/GenBank/DDBJ whole genome shotgun (WGS) entry which is preliminary data.</text>
</comment>
<dbReference type="InterPro" id="IPR036779">
    <property type="entry name" value="LysM_dom_sf"/>
</dbReference>
<keyword evidence="2" id="KW-0472">Membrane</keyword>
<dbReference type="Pfam" id="PF01476">
    <property type="entry name" value="LysM"/>
    <property type="match status" value="1"/>
</dbReference>
<dbReference type="PROSITE" id="PS51782">
    <property type="entry name" value="LYSM"/>
    <property type="match status" value="1"/>
</dbReference>
<feature type="transmembrane region" description="Helical" evidence="2">
    <location>
        <begin position="7"/>
        <end position="29"/>
    </location>
</feature>
<gene>
    <name evidence="4" type="ORF">BCAMP_03035</name>
</gene>
<dbReference type="InterPro" id="IPR018392">
    <property type="entry name" value="LysM"/>
</dbReference>
<dbReference type="Proteomes" id="UP000019243">
    <property type="component" value="Unassembled WGS sequence"/>
</dbReference>
<organism evidence="4 5">
    <name type="scientific">Brochothrix campestris FSL F6-1037</name>
    <dbReference type="NCBI Taxonomy" id="1265861"/>
    <lineage>
        <taxon>Bacteria</taxon>
        <taxon>Bacillati</taxon>
        <taxon>Bacillota</taxon>
        <taxon>Bacilli</taxon>
        <taxon>Bacillales</taxon>
        <taxon>Listeriaceae</taxon>
        <taxon>Brochothrix</taxon>
    </lineage>
</organism>
<feature type="compositionally biased region" description="Basic and acidic residues" evidence="1">
    <location>
        <begin position="68"/>
        <end position="121"/>
    </location>
</feature>
<keyword evidence="5" id="KW-1185">Reference proteome</keyword>
<dbReference type="CDD" id="cd00118">
    <property type="entry name" value="LysM"/>
    <property type="match status" value="1"/>
</dbReference>
<proteinExistence type="predicted"/>
<keyword evidence="2" id="KW-0812">Transmembrane</keyword>
<feature type="domain" description="LysM" evidence="3">
    <location>
        <begin position="141"/>
        <end position="189"/>
    </location>
</feature>
<dbReference type="Gene3D" id="3.10.350.10">
    <property type="entry name" value="LysM domain"/>
    <property type="match status" value="1"/>
</dbReference>
<feature type="compositionally biased region" description="Polar residues" evidence="1">
    <location>
        <begin position="53"/>
        <end position="64"/>
    </location>
</feature>
<keyword evidence="2" id="KW-1133">Transmembrane helix</keyword>
<dbReference type="PATRIC" id="fig|1265861.3.peg.593"/>
<reference evidence="4 5" key="1">
    <citation type="submission" date="2012-12" db="EMBL/GenBank/DDBJ databases">
        <title>Novel taxa of Listeriaceae from agricultural environments in the United States.</title>
        <authorList>
            <person name="den Bakker H.C."/>
            <person name="Allred A."/>
            <person name="Warchocki S."/>
            <person name="Wright E.M."/>
            <person name="Burrell A."/>
            <person name="Nightingale K.K."/>
            <person name="Kephart D."/>
            <person name="Wiedmann M."/>
        </authorList>
    </citation>
    <scope>NUCLEOTIDE SEQUENCE [LARGE SCALE GENOMIC DNA]</scope>
    <source>
        <strain evidence="4 5">FSL F6-1037</strain>
    </source>
</reference>
<evidence type="ECO:0000256" key="2">
    <source>
        <dbReference type="SAM" id="Phobius"/>
    </source>
</evidence>
<dbReference type="SUPFAM" id="SSF54106">
    <property type="entry name" value="LysM domain"/>
    <property type="match status" value="1"/>
</dbReference>